<protein>
    <recommendedName>
        <fullName evidence="3">Glycosyltransferase</fullName>
    </recommendedName>
</protein>
<name>A0A1Y6KB08_9CHLR</name>
<proteinExistence type="predicted"/>
<dbReference type="OrthoDB" id="240268at2"/>
<evidence type="ECO:0000313" key="2">
    <source>
        <dbReference type="Proteomes" id="UP000195514"/>
    </source>
</evidence>
<keyword evidence="2" id="KW-1185">Reference proteome</keyword>
<dbReference type="Proteomes" id="UP000195514">
    <property type="component" value="Chromosome I"/>
</dbReference>
<accession>A0A1Y6KB08</accession>
<dbReference type="SUPFAM" id="SSF53448">
    <property type="entry name" value="Nucleotide-diphospho-sugar transferases"/>
    <property type="match status" value="1"/>
</dbReference>
<dbReference type="AlphaFoldDB" id="A0A1Y6KB08"/>
<dbReference type="KEGG" id="abat:CFX1CAM_2135"/>
<sequence>MPLLTLFTAPKPFTDPHIRMIQDNMLRNWQALGDEVEVVVIGDEPGIAEHCQELGLMHLTGVRCNELGTPLISSIFALAREVSESPFLVYANADILFLPDLLDAVRRLSGVKKRFLAVGQRWDMDIDAPMDFSEGWEQELLARIRDEGVLHTPTGSDYFIFPRACFQDIPDFAVGRAGWDNWMIFRARWKGWPVVDLSEVVTVVHQNHDYRHLPGGLKHYYQPETGVNVRLGGGRRTIFTLHDVTHVLNADRLQRKRLDWSGFWREVEIFPLIRLHSRVLGWLFFALFHPIKGYGELRGWLAEKLKHRNVN</sequence>
<reference evidence="2" key="1">
    <citation type="submission" date="2017-05" db="EMBL/GenBank/DDBJ databases">
        <authorList>
            <person name="Kirkegaard R."/>
            <person name="Mcilroy J S."/>
        </authorList>
    </citation>
    <scope>NUCLEOTIDE SEQUENCE [LARGE SCALE GENOMIC DNA]</scope>
</reference>
<gene>
    <name evidence="1" type="ORF">CFX1CAM_2135</name>
</gene>
<evidence type="ECO:0008006" key="3">
    <source>
        <dbReference type="Google" id="ProtNLM"/>
    </source>
</evidence>
<dbReference type="RefSeq" id="WP_087862986.1">
    <property type="nucleotide sequence ID" value="NZ_LT859958.1"/>
</dbReference>
<dbReference type="InterPro" id="IPR029044">
    <property type="entry name" value="Nucleotide-diphossugar_trans"/>
</dbReference>
<organism evidence="1 2">
    <name type="scientific">Candidatus Brevifilum fermentans</name>
    <dbReference type="NCBI Taxonomy" id="1986204"/>
    <lineage>
        <taxon>Bacteria</taxon>
        <taxon>Bacillati</taxon>
        <taxon>Chloroflexota</taxon>
        <taxon>Anaerolineae</taxon>
        <taxon>Anaerolineales</taxon>
        <taxon>Anaerolineaceae</taxon>
        <taxon>Candidatus Brevifilum</taxon>
    </lineage>
</organism>
<dbReference type="EMBL" id="LT859958">
    <property type="protein sequence ID" value="SMX55200.1"/>
    <property type="molecule type" value="Genomic_DNA"/>
</dbReference>
<evidence type="ECO:0000313" key="1">
    <source>
        <dbReference type="EMBL" id="SMX55200.1"/>
    </source>
</evidence>